<gene>
    <name evidence="6" type="ORF">K431DRAFT_348099</name>
</gene>
<evidence type="ECO:0000313" key="7">
    <source>
        <dbReference type="Proteomes" id="UP000799441"/>
    </source>
</evidence>
<dbReference type="EMBL" id="MU003813">
    <property type="protein sequence ID" value="KAF2719325.1"/>
    <property type="molecule type" value="Genomic_DNA"/>
</dbReference>
<dbReference type="Gene3D" id="6.10.140.2220">
    <property type="match status" value="1"/>
</dbReference>
<keyword evidence="7" id="KW-1185">Reference proteome</keyword>
<proteinExistence type="predicted"/>
<dbReference type="InterPro" id="IPR002893">
    <property type="entry name" value="Znf_MYND"/>
</dbReference>
<comment type="caution">
    <text evidence="6">The sequence shown here is derived from an EMBL/GenBank/DDBJ whole genome shotgun (WGS) entry which is preliminary data.</text>
</comment>
<accession>A0A9P4UNT6</accession>
<keyword evidence="2 4" id="KW-0863">Zinc-finger</keyword>
<dbReference type="SUPFAM" id="SSF144232">
    <property type="entry name" value="HIT/MYND zinc finger-like"/>
    <property type="match status" value="1"/>
</dbReference>
<evidence type="ECO:0000256" key="4">
    <source>
        <dbReference type="PROSITE-ProRule" id="PRU00134"/>
    </source>
</evidence>
<name>A0A9P4UNT6_9PEZI</name>
<dbReference type="GO" id="GO:0008270">
    <property type="term" value="F:zinc ion binding"/>
    <property type="evidence" value="ECO:0007669"/>
    <property type="project" value="UniProtKB-KW"/>
</dbReference>
<dbReference type="Pfam" id="PF01753">
    <property type="entry name" value="zf-MYND"/>
    <property type="match status" value="1"/>
</dbReference>
<dbReference type="AlphaFoldDB" id="A0A9P4UNT6"/>
<reference evidence="6" key="1">
    <citation type="journal article" date="2020" name="Stud. Mycol.">
        <title>101 Dothideomycetes genomes: a test case for predicting lifestyles and emergence of pathogens.</title>
        <authorList>
            <person name="Haridas S."/>
            <person name="Albert R."/>
            <person name="Binder M."/>
            <person name="Bloem J."/>
            <person name="Labutti K."/>
            <person name="Salamov A."/>
            <person name="Andreopoulos B."/>
            <person name="Baker S."/>
            <person name="Barry K."/>
            <person name="Bills G."/>
            <person name="Bluhm B."/>
            <person name="Cannon C."/>
            <person name="Castanera R."/>
            <person name="Culley D."/>
            <person name="Daum C."/>
            <person name="Ezra D."/>
            <person name="Gonzalez J."/>
            <person name="Henrissat B."/>
            <person name="Kuo A."/>
            <person name="Liang C."/>
            <person name="Lipzen A."/>
            <person name="Lutzoni F."/>
            <person name="Magnuson J."/>
            <person name="Mondo S."/>
            <person name="Nolan M."/>
            <person name="Ohm R."/>
            <person name="Pangilinan J."/>
            <person name="Park H.-J."/>
            <person name="Ramirez L."/>
            <person name="Alfaro M."/>
            <person name="Sun H."/>
            <person name="Tritt A."/>
            <person name="Yoshinaga Y."/>
            <person name="Zwiers L.-H."/>
            <person name="Turgeon B."/>
            <person name="Goodwin S."/>
            <person name="Spatafora J."/>
            <person name="Crous P."/>
            <person name="Grigoriev I."/>
        </authorList>
    </citation>
    <scope>NUCLEOTIDE SEQUENCE</scope>
    <source>
        <strain evidence="6">CBS 116435</strain>
    </source>
</reference>
<dbReference type="OrthoDB" id="437457at2759"/>
<organism evidence="6 7">
    <name type="scientific">Polychaeton citri CBS 116435</name>
    <dbReference type="NCBI Taxonomy" id="1314669"/>
    <lineage>
        <taxon>Eukaryota</taxon>
        <taxon>Fungi</taxon>
        <taxon>Dikarya</taxon>
        <taxon>Ascomycota</taxon>
        <taxon>Pezizomycotina</taxon>
        <taxon>Dothideomycetes</taxon>
        <taxon>Dothideomycetidae</taxon>
        <taxon>Capnodiales</taxon>
        <taxon>Capnodiaceae</taxon>
        <taxon>Polychaeton</taxon>
    </lineage>
</organism>
<keyword evidence="3" id="KW-0862">Zinc</keyword>
<protein>
    <recommendedName>
        <fullName evidence="5">MYND-type domain-containing protein</fullName>
    </recommendedName>
</protein>
<feature type="domain" description="MYND-type" evidence="5">
    <location>
        <begin position="6"/>
        <end position="42"/>
    </location>
</feature>
<evidence type="ECO:0000259" key="5">
    <source>
        <dbReference type="PROSITE" id="PS50865"/>
    </source>
</evidence>
<sequence>MPPKACPICAEPAPLSCQNCRQIPYCSQECQEADWSAHKLACCAARKMPKAPDNLRSIARLAVYFHHEEDINPWFGLIHKGVFVDGKLSREQENKIAREEGHFEEKSFTPGIDDNFGSVDANKNAWTGEDLGYIIRIFYREDAIDSWPLTNETILNVTRQRSARPWGGPLLAVCFDKTGKEVLDMDVQKFSELAAFLIDFNNHEPEQQLRKQGKRLVVKVACDAEAKTNTTYRQDRFQQLRLPSCHIAFDCVPSGFHFGIAKLVGLHIDAYHLPIHSSWKVGDLRNKNVMPMLIGVDPDSSGGETSHPGEQMAGSWLDYQLFHDGQLVGTATGPAFGTSNLSRLGSLILFHPDGSPLRKETAELFSRFCLSVQLSFLRARGDNTAMAVAVAAVTPEAWLRWEAAGSTSAEELKD</sequence>
<evidence type="ECO:0000256" key="2">
    <source>
        <dbReference type="ARBA" id="ARBA00022771"/>
    </source>
</evidence>
<keyword evidence="1" id="KW-0479">Metal-binding</keyword>
<evidence type="ECO:0000256" key="1">
    <source>
        <dbReference type="ARBA" id="ARBA00022723"/>
    </source>
</evidence>
<dbReference type="PROSITE" id="PS50865">
    <property type="entry name" value="ZF_MYND_2"/>
    <property type="match status" value="1"/>
</dbReference>
<evidence type="ECO:0000256" key="3">
    <source>
        <dbReference type="ARBA" id="ARBA00022833"/>
    </source>
</evidence>
<evidence type="ECO:0000313" key="6">
    <source>
        <dbReference type="EMBL" id="KAF2719325.1"/>
    </source>
</evidence>
<dbReference type="Proteomes" id="UP000799441">
    <property type="component" value="Unassembled WGS sequence"/>
</dbReference>